<dbReference type="PATRIC" id="fig|46506.5.peg.3076"/>
<dbReference type="Pfam" id="PF02514">
    <property type="entry name" value="CobN-Mg_chel"/>
    <property type="match status" value="1"/>
</dbReference>
<dbReference type="GO" id="GO:0051116">
    <property type="term" value="F:cobaltochelatase activity"/>
    <property type="evidence" value="ECO:0007669"/>
    <property type="project" value="UniProtKB-EC"/>
</dbReference>
<dbReference type="PANTHER" id="PTHR44119">
    <property type="entry name" value="MAGNESIUM-CHELATASE SUBUNIT CHLH, CHLOROPLASTIC"/>
    <property type="match status" value="1"/>
</dbReference>
<evidence type="ECO:0000259" key="2">
    <source>
        <dbReference type="Pfam" id="PF02514"/>
    </source>
</evidence>
<feature type="transmembrane region" description="Helical" evidence="1">
    <location>
        <begin position="1359"/>
        <end position="1380"/>
    </location>
</feature>
<keyword evidence="4" id="KW-1185">Reference proteome</keyword>
<dbReference type="Proteomes" id="UP000056419">
    <property type="component" value="Unassembled WGS sequence"/>
</dbReference>
<proteinExistence type="predicted"/>
<name>A0A120A0U7_BACSE</name>
<evidence type="ECO:0000313" key="3">
    <source>
        <dbReference type="EMBL" id="KWR52601.1"/>
    </source>
</evidence>
<comment type="caution">
    <text evidence="3">The sequence shown here is derived from an EMBL/GenBank/DDBJ whole genome shotgun (WGS) entry which is preliminary data.</text>
</comment>
<keyword evidence="1" id="KW-0812">Transmembrane</keyword>
<evidence type="ECO:0000313" key="4">
    <source>
        <dbReference type="Proteomes" id="UP000056419"/>
    </source>
</evidence>
<dbReference type="STRING" id="46506.AA415_02853"/>
<organism evidence="3 4">
    <name type="scientific">Bacteroides stercoris</name>
    <dbReference type="NCBI Taxonomy" id="46506"/>
    <lineage>
        <taxon>Bacteria</taxon>
        <taxon>Pseudomonadati</taxon>
        <taxon>Bacteroidota</taxon>
        <taxon>Bacteroidia</taxon>
        <taxon>Bacteroidales</taxon>
        <taxon>Bacteroidaceae</taxon>
        <taxon>Bacteroides</taxon>
    </lineage>
</organism>
<dbReference type="CDD" id="cd10150">
    <property type="entry name" value="CobN_like"/>
    <property type="match status" value="1"/>
</dbReference>
<feature type="domain" description="CobN/magnesium chelatase" evidence="2">
    <location>
        <begin position="125"/>
        <end position="1278"/>
    </location>
</feature>
<sequence>MKKKQLLGSGCAAVLVLLLIGIWNLWFSSTRVAFVNYQVISLGQMAKANDNSFIKIAEVSTDELDKLTSYDMVFINAMGMRITEEQRAQIQKAADDGLPILTTSATNPANEIISLDSIQADTLRSYLGNGGRRNYRSMLNYVRKHIDGKLISVDEPEAVTERSNDMIYHADPKKPDDEELGFNTIAGYNAFLQENGLLQEGAPRIIITGMMGEPADLIRKLEETGNVVYPVRSMKGFIGRHQIDSVSPSAVINMAHGRMGDYIVDYLAQQNIPLFTPLNVNRLVEEWENDKMGMSGGFLSQSVVTPEIDGAIRPFALFGHYRDEEGLQHAFAIPERLETFVETVNNYIKLQNKPNNEKRVAIYYYKGPGQNAMAAAGMEVAPSLYNLLLHLKKEGYKVDGLPASSKELERMIQAQGAVFGTYAEGAFDNFMKNGRPELITKEQYESWVRKVLRPEKYAEVVSSFGEFPGEYMATGDGRLGVARLQFGNVVLLPQNAAGKGDNAFKIVHGTDAAPPHTYIASYLWTQFGFKADALIHFGTHGSLEFTPKKQVALSSNDWSDRLVGALPHFYIYSIGNVGEGMIAKRRAYAGLQSYLTPPFLESSVRGIYRELVEKIKIYNNAVSACSNGAHEQESRKDMRSEVDLRRASLAVKAAAVKLGIHRELELDSVLTVPYTEDEILRIENFAEELATEKITGQLYTMGVPYEDARIRSSVYAMATEPIAYSLLALDKLRKRADEKTVKHRALFTQHYLNPARTLVTRLLANPALGTDELICRVADITPDELAKARKMEKSRNAPQGMMAMMMAMGDGEKAPMKKMPSSVEYTKEESTFALAVMEVERTIKNVGEYKKALIESPEKELLSMTNALNGGYTLPSPGGDPIVNPNTLPTGRNLYGINAEATPSEAAWEKGIQLANNTIEMYKRRHNDSIPRKVSYTLWSGEFIETEGATIAQILYMLGVEPLRDAFGRVTDLKLIPSKELGRPRIDVVVQTSGQLRDIAASRLFLINRAVEMAAHAKDDQYENQVAAGVVEAERVLIEKGLTPKDAREVSTFRVFGGANGGYGTGIQGMVMSGDRWESEKEIADTYLNNMGAYYGSEKNWEAFRQFAFEAALTRTDAVIQPRQSNTWGALSLDHVYEFMGGLNLAVRNVTGKDPDAYLSDYRNRNNFRMQEVKEAIGVESRTTIFNPTYIKEKMKGEAGAANTFAEIVQNTYGWNVMKPKAIDKEMWDEIYNVYVKDKFGLGLHEYFEQQNPAALEEMTAVMLETVRKGMWRASEQQVADIAKLHTDLVNKYKPSCSGFVCDNAKLRQFIASKTDVQAAAEYKKNIVQIREAAASDDKKGMVMKKEEMASTAEEQTNVLSNTIVGLVVVLAIVVLLLLVRHRRKKLQE</sequence>
<gene>
    <name evidence="3" type="primary">cobN</name>
    <name evidence="3" type="ORF">AA415_02853</name>
</gene>
<evidence type="ECO:0000256" key="1">
    <source>
        <dbReference type="SAM" id="Phobius"/>
    </source>
</evidence>
<reference evidence="3 4" key="1">
    <citation type="journal article" date="2016" name="BMC Genomics">
        <title>Type VI secretion systems of human gut Bacteroidales segregate into three genetic architectures, two of which are contained on mobile genetic elements.</title>
        <authorList>
            <person name="Coyne M.J."/>
            <person name="Roelofs K.G."/>
            <person name="Comstock L.E."/>
        </authorList>
    </citation>
    <scope>NUCLEOTIDE SEQUENCE [LARGE SCALE GENOMIC DNA]</scope>
    <source>
        <strain evidence="3 4">CL09T03C01</strain>
    </source>
</reference>
<feature type="transmembrane region" description="Helical" evidence="1">
    <location>
        <begin position="7"/>
        <end position="26"/>
    </location>
</feature>
<protein>
    <submittedName>
        <fullName evidence="3">Putative aerobic cobaltochelatase subunit, CobN-like</fullName>
        <ecNumber evidence="3">6.6.1.2</ecNumber>
    </submittedName>
</protein>
<keyword evidence="1" id="KW-1133">Transmembrane helix</keyword>
<dbReference type="RefSeq" id="WP_060386443.1">
    <property type="nucleotide sequence ID" value="NZ_LRGC01000019.1"/>
</dbReference>
<accession>A0A120A0U7</accession>
<keyword evidence="1" id="KW-0472">Membrane</keyword>
<dbReference type="EMBL" id="LRGC01000019">
    <property type="protein sequence ID" value="KWR52601.1"/>
    <property type="molecule type" value="Genomic_DNA"/>
</dbReference>
<dbReference type="PANTHER" id="PTHR44119:SF1">
    <property type="entry name" value="MAGNESIUM-CHELATASE SUBUNIT CHLH, CHLOROPLASTIC"/>
    <property type="match status" value="1"/>
</dbReference>
<dbReference type="EC" id="6.6.1.2" evidence="3"/>
<dbReference type="InterPro" id="IPR003672">
    <property type="entry name" value="CobN/Mg_chltase"/>
</dbReference>
<keyword evidence="3" id="KW-0436">Ligase</keyword>